<dbReference type="Pfam" id="PF13671">
    <property type="entry name" value="AAA_33"/>
    <property type="match status" value="1"/>
</dbReference>
<dbReference type="EMBL" id="BMMF01000002">
    <property type="protein sequence ID" value="GGK23300.1"/>
    <property type="molecule type" value="Genomic_DNA"/>
</dbReference>
<dbReference type="RefSeq" id="WP_188909732.1">
    <property type="nucleotide sequence ID" value="NZ_BMMF01000002.1"/>
</dbReference>
<dbReference type="Gene3D" id="3.40.50.300">
    <property type="entry name" value="P-loop containing nucleotide triphosphate hydrolases"/>
    <property type="match status" value="1"/>
</dbReference>
<evidence type="ECO:0000313" key="1">
    <source>
        <dbReference type="EMBL" id="GGK23300.1"/>
    </source>
</evidence>
<organism evidence="1 2">
    <name type="scientific">Salinarimonas ramus</name>
    <dbReference type="NCBI Taxonomy" id="690164"/>
    <lineage>
        <taxon>Bacteria</taxon>
        <taxon>Pseudomonadati</taxon>
        <taxon>Pseudomonadota</taxon>
        <taxon>Alphaproteobacteria</taxon>
        <taxon>Hyphomicrobiales</taxon>
        <taxon>Salinarimonadaceae</taxon>
        <taxon>Salinarimonas</taxon>
    </lineage>
</organism>
<name>A0A917Q501_9HYPH</name>
<dbReference type="AlphaFoldDB" id="A0A917Q501"/>
<protein>
    <submittedName>
        <fullName evidence="1">Kinase</fullName>
    </submittedName>
</protein>
<proteinExistence type="predicted"/>
<dbReference type="SUPFAM" id="SSF52540">
    <property type="entry name" value="P-loop containing nucleoside triphosphate hydrolases"/>
    <property type="match status" value="1"/>
</dbReference>
<reference evidence="1 2" key="1">
    <citation type="journal article" date="2014" name="Int. J. Syst. Evol. Microbiol.">
        <title>Complete genome sequence of Corynebacterium casei LMG S-19264T (=DSM 44701T), isolated from a smear-ripened cheese.</title>
        <authorList>
            <consortium name="US DOE Joint Genome Institute (JGI-PGF)"/>
            <person name="Walter F."/>
            <person name="Albersmeier A."/>
            <person name="Kalinowski J."/>
            <person name="Ruckert C."/>
        </authorList>
    </citation>
    <scope>NUCLEOTIDE SEQUENCE [LARGE SCALE GENOMIC DNA]</scope>
    <source>
        <strain evidence="1 2">CGMCC 1.9161</strain>
    </source>
</reference>
<comment type="caution">
    <text evidence="1">The sequence shown here is derived from an EMBL/GenBank/DDBJ whole genome shotgun (WGS) entry which is preliminary data.</text>
</comment>
<keyword evidence="2" id="KW-1185">Reference proteome</keyword>
<keyword evidence="1" id="KW-0418">Kinase</keyword>
<sequence>MNAHRPLLVALSDLPGTGKTTLARALAARLGAVFLRIDSIETALARSALRIRPAEDAGYVVAYALAEDNLRGGLPVVADGVNPIALTRDAFAEIARRTGVPLVVIETVCTDAGEHERRIEARRPDLEGQRLPSWEDVLAREWEPLACERLVVDTGTLSEEEALARALAYVRSVAAA</sequence>
<dbReference type="PANTHER" id="PTHR37807:SF3">
    <property type="entry name" value="OS07G0160300 PROTEIN"/>
    <property type="match status" value="1"/>
</dbReference>
<keyword evidence="1" id="KW-0808">Transferase</keyword>
<dbReference type="GO" id="GO:0016301">
    <property type="term" value="F:kinase activity"/>
    <property type="evidence" value="ECO:0007669"/>
    <property type="project" value="UniProtKB-KW"/>
</dbReference>
<dbReference type="Proteomes" id="UP000600449">
    <property type="component" value="Unassembled WGS sequence"/>
</dbReference>
<dbReference type="InterPro" id="IPR027417">
    <property type="entry name" value="P-loop_NTPase"/>
</dbReference>
<accession>A0A917Q501</accession>
<gene>
    <name evidence="1" type="ORF">GCM10011322_07570</name>
</gene>
<evidence type="ECO:0000313" key="2">
    <source>
        <dbReference type="Proteomes" id="UP000600449"/>
    </source>
</evidence>
<dbReference type="PANTHER" id="PTHR37807">
    <property type="entry name" value="OS07G0160300 PROTEIN"/>
    <property type="match status" value="1"/>
</dbReference>